<keyword evidence="6" id="KW-0736">Signalosome</keyword>
<evidence type="ECO:0000313" key="11">
    <source>
        <dbReference type="Proteomes" id="UP000039324"/>
    </source>
</evidence>
<sequence>MSAEVDLWQAIAAAASDGDVAAVMRNRQRDVDDHAWAALSGVARATTPIPFVAVAYFLDSAIRQGGLDSKERRAHVIGACRAFFQNTSSAPFDEAPERICSITKALLALTSDLRELILPLRRCLHQVYVPRNLQTPLHTLFLLVCLRNGVYEPALPIISAPVYGFQPKNLPTPQEHLQYHYYAGMVFAALKRFPAALAEFDIVLSAVSTKLSAIQIEAYKKRALINLIVHGTDPVRLPRYCSTTVLKTIDGASLPYGTFLGAAQAGLPAFEAALIDHQATLADDKNLGLAKQAMKSLRKRQVRKLADSYLTLSLVDVAEAAGVASQDAAQALVFEMIDEGSLFASIDQQTAMLTFGEPRDDFDDEDATTALLDQLRRVNEYHDRVLEANLELATYTPYLKRVVDVPQATAAQSSCQDSQYQFA</sequence>
<reference evidence="9 11" key="1">
    <citation type="submission" date="2015-02" db="EMBL/GenBank/DDBJ databases">
        <authorList>
            <person name="Chooi Y.-H."/>
        </authorList>
    </citation>
    <scope>NUCLEOTIDE SEQUENCE [LARGE SCALE GENOMIC DNA]</scope>
    <source>
        <strain evidence="9">E3</strain>
    </source>
</reference>
<keyword evidence="5" id="KW-0963">Cytoplasm</keyword>
<evidence type="ECO:0000256" key="7">
    <source>
        <dbReference type="ARBA" id="ARBA00023242"/>
    </source>
</evidence>
<feature type="domain" description="PCI" evidence="8">
    <location>
        <begin position="288"/>
        <end position="378"/>
    </location>
</feature>
<dbReference type="GO" id="GO:0006511">
    <property type="term" value="P:ubiquitin-dependent protein catabolic process"/>
    <property type="evidence" value="ECO:0007669"/>
    <property type="project" value="TreeGrafter"/>
</dbReference>
<keyword evidence="10" id="KW-0496">Mitochondrion</keyword>
<dbReference type="InterPro" id="IPR050756">
    <property type="entry name" value="CSN3"/>
</dbReference>
<dbReference type="Pfam" id="PF01399">
    <property type="entry name" value="PCI"/>
    <property type="match status" value="1"/>
</dbReference>
<dbReference type="Proteomes" id="UP000039324">
    <property type="component" value="Unassembled WGS sequence"/>
</dbReference>
<dbReference type="PANTHER" id="PTHR10758:SF1">
    <property type="entry name" value="COP9 SIGNALOSOME COMPLEX SUBUNIT 3"/>
    <property type="match status" value="1"/>
</dbReference>
<organism evidence="9 11">
    <name type="scientific">Plasmodiophora brassicae</name>
    <name type="common">Clubroot disease agent</name>
    <dbReference type="NCBI Taxonomy" id="37360"/>
    <lineage>
        <taxon>Eukaryota</taxon>
        <taxon>Sar</taxon>
        <taxon>Rhizaria</taxon>
        <taxon>Endomyxa</taxon>
        <taxon>Phytomyxea</taxon>
        <taxon>Plasmodiophorida</taxon>
        <taxon>Plasmodiophoridae</taxon>
        <taxon>Plasmodiophora</taxon>
    </lineage>
</organism>
<dbReference type="Gene3D" id="1.25.40.570">
    <property type="match status" value="1"/>
</dbReference>
<dbReference type="STRING" id="37360.A0A0G4INX0"/>
<name>A0A0G4INX0_PLABS</name>
<evidence type="ECO:0000256" key="1">
    <source>
        <dbReference type="ARBA" id="ARBA00004123"/>
    </source>
</evidence>
<dbReference type="EMBL" id="OVEO01000019">
    <property type="protein sequence ID" value="SPR01888.1"/>
    <property type="molecule type" value="Genomic_DNA"/>
</dbReference>
<dbReference type="PANTHER" id="PTHR10758">
    <property type="entry name" value="26S PROTEASOME NON-ATPASE REGULATORY SUBUNIT 3/COP9 SIGNALOSOME COMPLEX SUBUNIT 3"/>
    <property type="match status" value="1"/>
</dbReference>
<dbReference type="GO" id="GO:0008180">
    <property type="term" value="C:COP9 signalosome"/>
    <property type="evidence" value="ECO:0007669"/>
    <property type="project" value="UniProtKB-KW"/>
</dbReference>
<evidence type="ECO:0000313" key="10">
    <source>
        <dbReference type="EMBL" id="SPR01888.1"/>
    </source>
</evidence>
<proteinExistence type="inferred from homology"/>
<dbReference type="Proteomes" id="UP000290189">
    <property type="component" value="Unassembled WGS sequence"/>
</dbReference>
<dbReference type="SUPFAM" id="SSF46785">
    <property type="entry name" value="Winged helix' DNA-binding domain"/>
    <property type="match status" value="1"/>
</dbReference>
<comment type="similarity">
    <text evidence="3">Belongs to the CSN3 family.</text>
</comment>
<dbReference type="SMART" id="SM00088">
    <property type="entry name" value="PINT"/>
    <property type="match status" value="1"/>
</dbReference>
<dbReference type="EMBL" id="CDSF01000077">
    <property type="protein sequence ID" value="CEO96941.1"/>
    <property type="molecule type" value="Genomic_DNA"/>
</dbReference>
<evidence type="ECO:0000259" key="8">
    <source>
        <dbReference type="SMART" id="SM00088"/>
    </source>
</evidence>
<evidence type="ECO:0000256" key="3">
    <source>
        <dbReference type="ARBA" id="ARBA00007084"/>
    </source>
</evidence>
<evidence type="ECO:0000256" key="4">
    <source>
        <dbReference type="ARBA" id="ARBA00014878"/>
    </source>
</evidence>
<dbReference type="InterPro" id="IPR036390">
    <property type="entry name" value="WH_DNA-bd_sf"/>
</dbReference>
<evidence type="ECO:0000313" key="12">
    <source>
        <dbReference type="Proteomes" id="UP000290189"/>
    </source>
</evidence>
<evidence type="ECO:0000256" key="6">
    <source>
        <dbReference type="ARBA" id="ARBA00022790"/>
    </source>
</evidence>
<dbReference type="InterPro" id="IPR000717">
    <property type="entry name" value="PCI_dom"/>
</dbReference>
<keyword evidence="11" id="KW-1185">Reference proteome</keyword>
<dbReference type="Pfam" id="PF22788">
    <property type="entry name" value="COP9_hel_rpt"/>
    <property type="match status" value="1"/>
</dbReference>
<keyword evidence="7" id="KW-0539">Nucleus</keyword>
<dbReference type="OrthoDB" id="29061at2759"/>
<geneLocation type="mitochondrion" evidence="10"/>
<dbReference type="InterPro" id="IPR055089">
    <property type="entry name" value="COP9_N"/>
</dbReference>
<protein>
    <recommendedName>
        <fullName evidence="4">COP9 signalosome complex subunit 3</fullName>
    </recommendedName>
</protein>
<evidence type="ECO:0000313" key="9">
    <source>
        <dbReference type="EMBL" id="CEO96941.1"/>
    </source>
</evidence>
<comment type="subcellular location">
    <subcellularLocation>
        <location evidence="2">Cytoplasm</location>
    </subcellularLocation>
    <subcellularLocation>
        <location evidence="1">Nucleus</location>
    </subcellularLocation>
</comment>
<gene>
    <name evidence="9" type="ORF">PBRA_005545</name>
    <name evidence="10" type="ORF">PLBR_LOCUS9103</name>
</gene>
<evidence type="ECO:0000256" key="5">
    <source>
        <dbReference type="ARBA" id="ARBA00022490"/>
    </source>
</evidence>
<dbReference type="OMA" id="RICSITK"/>
<dbReference type="GO" id="GO:0005737">
    <property type="term" value="C:cytoplasm"/>
    <property type="evidence" value="ECO:0007669"/>
    <property type="project" value="UniProtKB-SubCell"/>
</dbReference>
<evidence type="ECO:0000256" key="2">
    <source>
        <dbReference type="ARBA" id="ARBA00004496"/>
    </source>
</evidence>
<dbReference type="AlphaFoldDB" id="A0A0G4INX0"/>
<accession>A0A0G4INX0</accession>
<reference evidence="10 12" key="2">
    <citation type="submission" date="2018-03" db="EMBL/GenBank/DDBJ databases">
        <authorList>
            <person name="Fogelqvist J."/>
        </authorList>
    </citation>
    <scope>NUCLEOTIDE SEQUENCE [LARGE SCALE GENOMIC DNA]</scope>
</reference>